<evidence type="ECO:0000256" key="1">
    <source>
        <dbReference type="SAM" id="Phobius"/>
    </source>
</evidence>
<keyword evidence="1" id="KW-0812">Transmembrane</keyword>
<comment type="caution">
    <text evidence="2">The sequence shown here is derived from an EMBL/GenBank/DDBJ whole genome shotgun (WGS) entry which is preliminary data.</text>
</comment>
<dbReference type="EMBL" id="JAAMPI010000451">
    <property type="protein sequence ID" value="KAF4631367.1"/>
    <property type="molecule type" value="Genomic_DNA"/>
</dbReference>
<reference evidence="2 3" key="1">
    <citation type="submission" date="2020-03" db="EMBL/GenBank/DDBJ databases">
        <title>Draft Genome Sequence of Cudoniella acicularis.</title>
        <authorList>
            <person name="Buettner E."/>
            <person name="Kellner H."/>
        </authorList>
    </citation>
    <scope>NUCLEOTIDE SEQUENCE [LARGE SCALE GENOMIC DNA]</scope>
    <source>
        <strain evidence="2 3">DSM 108380</strain>
    </source>
</reference>
<sequence length="363" mass="41587">MDLTDRRFPLSSAAKKHILSKIFGCETKPDGTLSDSYFSYYEDVVENSPASSLTDSHQSIADTVALIRSAKTTKTAVEDYLRKRLPKDEVEDSDDLIGDAIRLATRLLIMMPIEGLNTRGLTMRVSGETKIRWEVGPIARVINSYISPGVFGFGQLKREPVKLGRIFNARILERIASVKIRWTSNLADHLRMRDEDTVVEIFHNASFLKLHQHCQTQEQVLPSEFLDETLKTLALLMPEHDKDTEKWFKKHQAKVQKQGKLPLDPLVRECGQLKAEQRNIESFNYWQERLAILKQVFDEAEPKNIKQWWHDRRKLVQWSTFWVAALVLILTIVFGLIQCIEGGLQVWLAYKALPSQNIGGNDA</sequence>
<evidence type="ECO:0000313" key="3">
    <source>
        <dbReference type="Proteomes" id="UP000566819"/>
    </source>
</evidence>
<name>A0A8H4RJT6_9HELO</name>
<keyword evidence="1" id="KW-1133">Transmembrane helix</keyword>
<feature type="transmembrane region" description="Helical" evidence="1">
    <location>
        <begin position="315"/>
        <end position="337"/>
    </location>
</feature>
<keyword evidence="3" id="KW-1185">Reference proteome</keyword>
<keyword evidence="1" id="KW-0472">Membrane</keyword>
<dbReference type="OrthoDB" id="5428890at2759"/>
<dbReference type="Proteomes" id="UP000566819">
    <property type="component" value="Unassembled WGS sequence"/>
</dbReference>
<dbReference type="AlphaFoldDB" id="A0A8H4RJT6"/>
<accession>A0A8H4RJT6</accession>
<proteinExistence type="predicted"/>
<organism evidence="2 3">
    <name type="scientific">Cudoniella acicularis</name>
    <dbReference type="NCBI Taxonomy" id="354080"/>
    <lineage>
        <taxon>Eukaryota</taxon>
        <taxon>Fungi</taxon>
        <taxon>Dikarya</taxon>
        <taxon>Ascomycota</taxon>
        <taxon>Pezizomycotina</taxon>
        <taxon>Leotiomycetes</taxon>
        <taxon>Helotiales</taxon>
        <taxon>Tricladiaceae</taxon>
        <taxon>Cudoniella</taxon>
    </lineage>
</organism>
<protein>
    <submittedName>
        <fullName evidence="2">Uncharacterized protein</fullName>
    </submittedName>
</protein>
<gene>
    <name evidence="2" type="ORF">G7Y89_g6763</name>
</gene>
<evidence type="ECO:0000313" key="2">
    <source>
        <dbReference type="EMBL" id="KAF4631367.1"/>
    </source>
</evidence>